<evidence type="ECO:0000313" key="6">
    <source>
        <dbReference type="EMBL" id="OSY35810.1"/>
    </source>
</evidence>
<dbReference type="InterPro" id="IPR005119">
    <property type="entry name" value="LysR_subst-bd"/>
</dbReference>
<dbReference type="Proteomes" id="UP000194360">
    <property type="component" value="Unassembled WGS sequence"/>
</dbReference>
<evidence type="ECO:0000259" key="5">
    <source>
        <dbReference type="PROSITE" id="PS50931"/>
    </source>
</evidence>
<dbReference type="OrthoDB" id="3461417at2"/>
<dbReference type="SUPFAM" id="SSF46785">
    <property type="entry name" value="Winged helix' DNA-binding domain"/>
    <property type="match status" value="1"/>
</dbReference>
<dbReference type="PANTHER" id="PTHR30346">
    <property type="entry name" value="TRANSCRIPTIONAL DUAL REGULATOR HCAR-RELATED"/>
    <property type="match status" value="1"/>
</dbReference>
<dbReference type="GO" id="GO:0003677">
    <property type="term" value="F:DNA binding"/>
    <property type="evidence" value="ECO:0007669"/>
    <property type="project" value="UniProtKB-KW"/>
</dbReference>
<protein>
    <submittedName>
        <fullName evidence="6">Hca operon transcriptional activator</fullName>
    </submittedName>
</protein>
<keyword evidence="7" id="KW-1185">Reference proteome</keyword>
<dbReference type="GO" id="GO:0032993">
    <property type="term" value="C:protein-DNA complex"/>
    <property type="evidence" value="ECO:0007669"/>
    <property type="project" value="TreeGrafter"/>
</dbReference>
<accession>A0A1Y2MKM6</accession>
<dbReference type="SUPFAM" id="SSF53850">
    <property type="entry name" value="Periplasmic binding protein-like II"/>
    <property type="match status" value="1"/>
</dbReference>
<reference evidence="6 7" key="1">
    <citation type="submission" date="2016-09" db="EMBL/GenBank/DDBJ databases">
        <title>Pseudonocardia autotrophica DSM535, a candidate organism with high potential of specific P450 cytochromes.</title>
        <authorList>
            <person name="Grumaz C."/>
            <person name="Vainshtein Y."/>
            <person name="Kirstahler P."/>
            <person name="Sohn K."/>
        </authorList>
    </citation>
    <scope>NUCLEOTIDE SEQUENCE [LARGE SCALE GENOMIC DNA]</scope>
    <source>
        <strain evidence="6 7">DSM 535</strain>
    </source>
</reference>
<dbReference type="Gene3D" id="3.40.190.10">
    <property type="entry name" value="Periplasmic binding protein-like II"/>
    <property type="match status" value="2"/>
</dbReference>
<dbReference type="Pfam" id="PF00126">
    <property type="entry name" value="HTH_1"/>
    <property type="match status" value="1"/>
</dbReference>
<comment type="similarity">
    <text evidence="1">Belongs to the LysR transcriptional regulatory family.</text>
</comment>
<evidence type="ECO:0000256" key="2">
    <source>
        <dbReference type="ARBA" id="ARBA00023015"/>
    </source>
</evidence>
<dbReference type="PROSITE" id="PS50931">
    <property type="entry name" value="HTH_LYSR"/>
    <property type="match status" value="1"/>
</dbReference>
<dbReference type="EMBL" id="MIGB01000046">
    <property type="protein sequence ID" value="OSY35810.1"/>
    <property type="molecule type" value="Genomic_DNA"/>
</dbReference>
<gene>
    <name evidence="6" type="primary">hcaR_8</name>
    <name evidence="6" type="ORF">BG845_05773</name>
</gene>
<evidence type="ECO:0000256" key="3">
    <source>
        <dbReference type="ARBA" id="ARBA00023125"/>
    </source>
</evidence>
<dbReference type="Gene3D" id="1.10.10.10">
    <property type="entry name" value="Winged helix-like DNA-binding domain superfamily/Winged helix DNA-binding domain"/>
    <property type="match status" value="1"/>
</dbReference>
<evidence type="ECO:0000256" key="1">
    <source>
        <dbReference type="ARBA" id="ARBA00009437"/>
    </source>
</evidence>
<dbReference type="AlphaFoldDB" id="A0A1Y2MKM6"/>
<comment type="caution">
    <text evidence="6">The sequence shown here is derived from an EMBL/GenBank/DDBJ whole genome shotgun (WGS) entry which is preliminary data.</text>
</comment>
<dbReference type="GO" id="GO:0003700">
    <property type="term" value="F:DNA-binding transcription factor activity"/>
    <property type="evidence" value="ECO:0007669"/>
    <property type="project" value="InterPro"/>
</dbReference>
<proteinExistence type="inferred from homology"/>
<organism evidence="6 7">
    <name type="scientific">Pseudonocardia autotrophica</name>
    <name type="common">Amycolata autotrophica</name>
    <name type="synonym">Nocardia autotrophica</name>
    <dbReference type="NCBI Taxonomy" id="2074"/>
    <lineage>
        <taxon>Bacteria</taxon>
        <taxon>Bacillati</taxon>
        <taxon>Actinomycetota</taxon>
        <taxon>Actinomycetes</taxon>
        <taxon>Pseudonocardiales</taxon>
        <taxon>Pseudonocardiaceae</taxon>
        <taxon>Pseudonocardia</taxon>
    </lineage>
</organism>
<dbReference type="FunFam" id="1.10.10.10:FF:000001">
    <property type="entry name" value="LysR family transcriptional regulator"/>
    <property type="match status" value="1"/>
</dbReference>
<dbReference type="InterPro" id="IPR000847">
    <property type="entry name" value="LysR_HTH_N"/>
</dbReference>
<dbReference type="PRINTS" id="PR00039">
    <property type="entry name" value="HTHLYSR"/>
</dbReference>
<dbReference type="InterPro" id="IPR036390">
    <property type="entry name" value="WH_DNA-bd_sf"/>
</dbReference>
<name>A0A1Y2MKM6_PSEAH</name>
<evidence type="ECO:0000256" key="4">
    <source>
        <dbReference type="ARBA" id="ARBA00023163"/>
    </source>
</evidence>
<dbReference type="CDD" id="cd08414">
    <property type="entry name" value="PBP2_LTTR_aromatics_like"/>
    <property type="match status" value="1"/>
</dbReference>
<dbReference type="RefSeq" id="WP_085915881.1">
    <property type="nucleotide sequence ID" value="NZ_AP018920.1"/>
</dbReference>
<keyword evidence="3" id="KW-0238">DNA-binding</keyword>
<keyword evidence="4" id="KW-0804">Transcription</keyword>
<keyword evidence="2" id="KW-0805">Transcription regulation</keyword>
<feature type="domain" description="HTH lysR-type" evidence="5">
    <location>
        <begin position="1"/>
        <end position="58"/>
    </location>
</feature>
<dbReference type="STRING" id="2074.BG845_05773"/>
<dbReference type="Pfam" id="PF03466">
    <property type="entry name" value="LysR_substrate"/>
    <property type="match status" value="1"/>
</dbReference>
<evidence type="ECO:0000313" key="7">
    <source>
        <dbReference type="Proteomes" id="UP000194360"/>
    </source>
</evidence>
<dbReference type="PANTHER" id="PTHR30346:SF0">
    <property type="entry name" value="HCA OPERON TRANSCRIPTIONAL ACTIVATOR HCAR"/>
    <property type="match status" value="1"/>
</dbReference>
<dbReference type="InterPro" id="IPR036388">
    <property type="entry name" value="WH-like_DNA-bd_sf"/>
</dbReference>
<sequence>MELRHLRYFVAVAQTLHYRKAAERLHIVQPALSKQISALEGELGVQLLERDRRHVALTDAGSAFLHEAIAVLAQADVAKARAVAVSKGEIGQLSVGFIQPALADLLPRALRRFRREYPGVRIRLTELTNRGAAEQVSDRTVHCAFVRLPVDLRGALTAEPISQQDVSLAVPDSHPLAAQESVDIRELAGEELILIDRQVEPQLHDYYTSLCNEAGFSPDIAHTVNSTWVALGLVAGGLGVAFAPSSAKLVGQQGVAYRPLVGATPRLNIGLLWDDKACPEVLANFLRMRSWEARP</sequence>